<gene>
    <name evidence="1" type="ORF">GCM10009090_17780</name>
</gene>
<evidence type="ECO:0000313" key="1">
    <source>
        <dbReference type="EMBL" id="GHH53021.1"/>
    </source>
</evidence>
<dbReference type="Proteomes" id="UP000623958">
    <property type="component" value="Unassembled WGS sequence"/>
</dbReference>
<dbReference type="AlphaFoldDB" id="A0A919KI14"/>
<accession>A0A919KI14</accession>
<protein>
    <submittedName>
        <fullName evidence="1">Uncharacterized protein</fullName>
    </submittedName>
</protein>
<organism evidence="1 2">
    <name type="scientific">Xanthomonas boreopolis</name>
    <dbReference type="NCBI Taxonomy" id="86183"/>
    <lineage>
        <taxon>Bacteria</taxon>
        <taxon>Pseudomonadati</taxon>
        <taxon>Pseudomonadota</taxon>
        <taxon>Gammaproteobacteria</taxon>
        <taxon>Lysobacterales</taxon>
        <taxon>Lysobacteraceae</taxon>
        <taxon>Xanthomonas</taxon>
    </lineage>
</organism>
<reference evidence="1" key="2">
    <citation type="submission" date="2020-09" db="EMBL/GenBank/DDBJ databases">
        <authorList>
            <person name="Sun Q."/>
            <person name="Ohkuma M."/>
        </authorList>
    </citation>
    <scope>NUCLEOTIDE SEQUENCE</scope>
    <source>
        <strain evidence="1">JCM 13306</strain>
    </source>
</reference>
<reference evidence="1" key="1">
    <citation type="journal article" date="2014" name="Int. J. Syst. Evol. Microbiol.">
        <title>Complete genome sequence of Corynebacterium casei LMG S-19264T (=DSM 44701T), isolated from a smear-ripened cheese.</title>
        <authorList>
            <consortium name="US DOE Joint Genome Institute (JGI-PGF)"/>
            <person name="Walter F."/>
            <person name="Albersmeier A."/>
            <person name="Kalinowski J."/>
            <person name="Ruckert C."/>
        </authorList>
    </citation>
    <scope>NUCLEOTIDE SEQUENCE</scope>
    <source>
        <strain evidence="1">JCM 13306</strain>
    </source>
</reference>
<proteinExistence type="predicted"/>
<dbReference type="EMBL" id="BNBA01000011">
    <property type="protein sequence ID" value="GHH53021.1"/>
    <property type="molecule type" value="Genomic_DNA"/>
</dbReference>
<keyword evidence="2" id="KW-1185">Reference proteome</keyword>
<dbReference type="RefSeq" id="WP_434029155.1">
    <property type="nucleotide sequence ID" value="NZ_BNBA01000011.1"/>
</dbReference>
<name>A0A919KI14_9XANT</name>
<sequence>MANRHRQQARNSTTERICPVCQGSCEETLNSSRHGDPQCEYSVPCSNPDCDAGWVRWAPVDPLEVMHSLRRRRSWPPFGVRYGDAFARAVTDVQLPADLPRINLRNAA</sequence>
<comment type="caution">
    <text evidence="1">The sequence shown here is derived from an EMBL/GenBank/DDBJ whole genome shotgun (WGS) entry which is preliminary data.</text>
</comment>
<evidence type="ECO:0000313" key="2">
    <source>
        <dbReference type="Proteomes" id="UP000623958"/>
    </source>
</evidence>